<keyword evidence="2" id="KW-1185">Reference proteome</keyword>
<protein>
    <submittedName>
        <fullName evidence="1">Uncharacterized protein</fullName>
    </submittedName>
</protein>
<proteinExistence type="predicted"/>
<gene>
    <name evidence="1" type="ORF">ACFFTR_06070</name>
</gene>
<evidence type="ECO:0000313" key="2">
    <source>
        <dbReference type="Proteomes" id="UP001589608"/>
    </source>
</evidence>
<dbReference type="EMBL" id="JBHMCA010000016">
    <property type="protein sequence ID" value="MFB9442649.1"/>
    <property type="molecule type" value="Genomic_DNA"/>
</dbReference>
<dbReference type="RefSeq" id="WP_223103422.1">
    <property type="nucleotide sequence ID" value="NZ_CP061913.1"/>
</dbReference>
<organism evidence="1 2">
    <name type="scientific">Dactylosporangium vinaceum</name>
    <dbReference type="NCBI Taxonomy" id="53362"/>
    <lineage>
        <taxon>Bacteria</taxon>
        <taxon>Bacillati</taxon>
        <taxon>Actinomycetota</taxon>
        <taxon>Actinomycetes</taxon>
        <taxon>Micromonosporales</taxon>
        <taxon>Micromonosporaceae</taxon>
        <taxon>Dactylosporangium</taxon>
    </lineage>
</organism>
<reference evidence="1 2" key="1">
    <citation type="submission" date="2024-09" db="EMBL/GenBank/DDBJ databases">
        <authorList>
            <person name="Sun Q."/>
            <person name="Mori K."/>
        </authorList>
    </citation>
    <scope>NUCLEOTIDE SEQUENCE [LARGE SCALE GENOMIC DNA]</scope>
    <source>
        <strain evidence="1 2">JCM 3307</strain>
    </source>
</reference>
<dbReference type="Proteomes" id="UP001589608">
    <property type="component" value="Unassembled WGS sequence"/>
</dbReference>
<evidence type="ECO:0000313" key="1">
    <source>
        <dbReference type="EMBL" id="MFB9442649.1"/>
    </source>
</evidence>
<name>A0ABV5M1C6_9ACTN</name>
<sequence length="212" mass="23145">MRTTDADLALRYLAGFGFTPIGPGRWRWDGTPSAETSDEDVAFDTAFAITADESLTAVQRVHTALGLLDLTGAFVVLVHLNAYVLDNTAPAVAEAFWSGFRDRMSVPEPIENLRLHLRTYWFVGHTARTAFDALVGDDVRHVAAAGRRPDLATGPLHLRARHVLQDSGSVSWNDKRDVFQSAGTVVELRPAVFRALLGSYHAVHGSLDPAEP</sequence>
<comment type="caution">
    <text evidence="1">The sequence shown here is derived from an EMBL/GenBank/DDBJ whole genome shotgun (WGS) entry which is preliminary data.</text>
</comment>
<accession>A0ABV5M1C6</accession>